<keyword evidence="7" id="KW-1185">Reference proteome</keyword>
<evidence type="ECO:0000259" key="5">
    <source>
        <dbReference type="Pfam" id="PF01755"/>
    </source>
</evidence>
<dbReference type="InterPro" id="IPR029044">
    <property type="entry name" value="Nucleotide-diphossugar_trans"/>
</dbReference>
<dbReference type="OrthoDB" id="47375at2759"/>
<dbReference type="Pfam" id="PF03452">
    <property type="entry name" value="Anp1"/>
    <property type="match status" value="1"/>
</dbReference>
<dbReference type="Pfam" id="PF01755">
    <property type="entry name" value="Glyco_transf_25"/>
    <property type="match status" value="1"/>
</dbReference>
<dbReference type="STRING" id="6573.A0A210QLV5"/>
<evidence type="ECO:0000313" key="6">
    <source>
        <dbReference type="EMBL" id="OWF49716.1"/>
    </source>
</evidence>
<evidence type="ECO:0000256" key="3">
    <source>
        <dbReference type="ARBA" id="ARBA00022679"/>
    </source>
</evidence>
<organism evidence="6 7">
    <name type="scientific">Mizuhopecten yessoensis</name>
    <name type="common">Japanese scallop</name>
    <name type="synonym">Patinopecten yessoensis</name>
    <dbReference type="NCBI Taxonomy" id="6573"/>
    <lineage>
        <taxon>Eukaryota</taxon>
        <taxon>Metazoa</taxon>
        <taxon>Spiralia</taxon>
        <taxon>Lophotrochozoa</taxon>
        <taxon>Mollusca</taxon>
        <taxon>Bivalvia</taxon>
        <taxon>Autobranchia</taxon>
        <taxon>Pteriomorphia</taxon>
        <taxon>Pectinida</taxon>
        <taxon>Pectinoidea</taxon>
        <taxon>Pectinidae</taxon>
        <taxon>Mizuhopecten</taxon>
    </lineage>
</organism>
<keyword evidence="3 6" id="KW-0808">Transferase</keyword>
<keyword evidence="4" id="KW-0732">Signal</keyword>
<evidence type="ECO:0000256" key="1">
    <source>
        <dbReference type="ARBA" id="ARBA00006721"/>
    </source>
</evidence>
<name>A0A210QLV5_MIZYE</name>
<feature type="signal peptide" evidence="4">
    <location>
        <begin position="1"/>
        <end position="30"/>
    </location>
</feature>
<comment type="caution">
    <text evidence="6">The sequence shown here is derived from an EMBL/GenBank/DDBJ whole genome shotgun (WGS) entry which is preliminary data.</text>
</comment>
<comment type="similarity">
    <text evidence="1">Belongs to the glycosyltransferase 25 family.</text>
</comment>
<sequence>MLLEMAGNQLTCRQTILFYLMFCLAVSSSAKEADENDDTDDEPEYNQPTVMIAILVRNKEHVLPWFLEYLDKLKYPKKRITLWIRSDHNKDDSVRMLKQWLAAVKDQYHSVDVQYQYDQEYADERGPCDWSNERFTNVMKLRQAALDNARKIWADYLFMIDADVVLENPQTLTLLMNEERAIVAPMLNASVGDTYSNFWGGMTDGGYYSRSDDYFDMVGRKLTGCFKVPMVHSAFLINMHHLLTEKIAYNPAPENYNGPYDDIIIFAYSVKAAGLSMYVLNTEYFGKVMIPLDYYNTLRDESDHFTFIKLETMVKRPPLRRSPYIDVEDPVADKMMFDEIYMINLVRRPERRQRMMEALKELGIQVTIFDAVDGRQLNNTYLDKLGVEMMDGYADPYAGRSLTMGEIGCFLSHFFIWKEILDKGYKSTLVLEDDVRFEPYFRTKLMRLLQEVEDRIPDWDLLYLGRKRLKISEESYVEGSETLVWPSYSYWTLSYILSNRGAKKLLQQEPLSKMIPVDEYLPIMFDKHPEGKWKEQFSPRDIVGLSAYPFLVYPTHYTGEQSYFSDTEDSVTILGEVNSEAVNLHNKKDEL</sequence>
<dbReference type="SUPFAM" id="SSF53448">
    <property type="entry name" value="Nucleotide-diphospho-sugar transferases"/>
    <property type="match status" value="1"/>
</dbReference>
<feature type="chain" id="PRO_5013301487" evidence="4">
    <location>
        <begin position="31"/>
        <end position="591"/>
    </location>
</feature>
<dbReference type="CDD" id="cd06532">
    <property type="entry name" value="Glyco_transf_25"/>
    <property type="match status" value="1"/>
</dbReference>
<dbReference type="Proteomes" id="UP000242188">
    <property type="component" value="Unassembled WGS sequence"/>
</dbReference>
<evidence type="ECO:0000256" key="2">
    <source>
        <dbReference type="ARBA" id="ARBA00022676"/>
    </source>
</evidence>
<proteinExistence type="inferred from homology"/>
<dbReference type="CDD" id="cd00761">
    <property type="entry name" value="Glyco_tranf_GTA_type"/>
    <property type="match status" value="1"/>
</dbReference>
<dbReference type="PANTHER" id="PTHR10730">
    <property type="entry name" value="PROCOLLAGEN-LYSINE,2-OXOGLUTARATE 5-DIOXYGENASE/GLYCOSYLTRANSFERASE 25 FAMILY MEMBER"/>
    <property type="match status" value="1"/>
</dbReference>
<feature type="domain" description="Glycosyl transferase family 25" evidence="5">
    <location>
        <begin position="338"/>
        <end position="520"/>
    </location>
</feature>
<evidence type="ECO:0000256" key="4">
    <source>
        <dbReference type="SAM" id="SignalP"/>
    </source>
</evidence>
<gene>
    <name evidence="6" type="ORF">KP79_PYT04535</name>
</gene>
<dbReference type="InterPro" id="IPR050757">
    <property type="entry name" value="Collagen_mod_GT25"/>
</dbReference>
<dbReference type="PANTHER" id="PTHR10730:SF53">
    <property type="entry name" value="GLYCOSYLTRANSFERASE 25 FAMILY MEMBER"/>
    <property type="match status" value="1"/>
</dbReference>
<accession>A0A210QLV5</accession>
<dbReference type="Gene3D" id="3.90.550.10">
    <property type="entry name" value="Spore Coat Polysaccharide Biosynthesis Protein SpsA, Chain A"/>
    <property type="match status" value="1"/>
</dbReference>
<dbReference type="GO" id="GO:0050211">
    <property type="term" value="F:procollagen galactosyltransferase activity"/>
    <property type="evidence" value="ECO:0007669"/>
    <property type="project" value="TreeGrafter"/>
</dbReference>
<dbReference type="EMBL" id="NEDP02002985">
    <property type="protein sequence ID" value="OWF49716.1"/>
    <property type="molecule type" value="Genomic_DNA"/>
</dbReference>
<reference evidence="6 7" key="1">
    <citation type="journal article" date="2017" name="Nat. Ecol. Evol.">
        <title>Scallop genome provides insights into evolution of bilaterian karyotype and development.</title>
        <authorList>
            <person name="Wang S."/>
            <person name="Zhang J."/>
            <person name="Jiao W."/>
            <person name="Li J."/>
            <person name="Xun X."/>
            <person name="Sun Y."/>
            <person name="Guo X."/>
            <person name="Huan P."/>
            <person name="Dong B."/>
            <person name="Zhang L."/>
            <person name="Hu X."/>
            <person name="Sun X."/>
            <person name="Wang J."/>
            <person name="Zhao C."/>
            <person name="Wang Y."/>
            <person name="Wang D."/>
            <person name="Huang X."/>
            <person name="Wang R."/>
            <person name="Lv J."/>
            <person name="Li Y."/>
            <person name="Zhang Z."/>
            <person name="Liu B."/>
            <person name="Lu W."/>
            <person name="Hui Y."/>
            <person name="Liang J."/>
            <person name="Zhou Z."/>
            <person name="Hou R."/>
            <person name="Li X."/>
            <person name="Liu Y."/>
            <person name="Li H."/>
            <person name="Ning X."/>
            <person name="Lin Y."/>
            <person name="Zhao L."/>
            <person name="Xing Q."/>
            <person name="Dou J."/>
            <person name="Li Y."/>
            <person name="Mao J."/>
            <person name="Guo H."/>
            <person name="Dou H."/>
            <person name="Li T."/>
            <person name="Mu C."/>
            <person name="Jiang W."/>
            <person name="Fu Q."/>
            <person name="Fu X."/>
            <person name="Miao Y."/>
            <person name="Liu J."/>
            <person name="Yu Q."/>
            <person name="Li R."/>
            <person name="Liao H."/>
            <person name="Li X."/>
            <person name="Kong Y."/>
            <person name="Jiang Z."/>
            <person name="Chourrout D."/>
            <person name="Li R."/>
            <person name="Bao Z."/>
        </authorList>
    </citation>
    <scope>NUCLEOTIDE SEQUENCE [LARGE SCALE GENOMIC DNA]</scope>
    <source>
        <strain evidence="6 7">PY_sf001</strain>
    </source>
</reference>
<dbReference type="AlphaFoldDB" id="A0A210QLV5"/>
<dbReference type="InterPro" id="IPR002654">
    <property type="entry name" value="Glyco_trans_25"/>
</dbReference>
<keyword evidence="2 6" id="KW-0328">Glycosyltransferase</keyword>
<evidence type="ECO:0000313" key="7">
    <source>
        <dbReference type="Proteomes" id="UP000242188"/>
    </source>
</evidence>
<protein>
    <submittedName>
        <fullName evidence="6">Procollagen galactosyltransferase 1</fullName>
    </submittedName>
</protein>